<feature type="transmembrane region" description="Helical" evidence="1">
    <location>
        <begin position="144"/>
        <end position="167"/>
    </location>
</feature>
<evidence type="ECO:0000313" key="3">
    <source>
        <dbReference type="EMBL" id="KVV39196.1"/>
    </source>
</evidence>
<evidence type="ECO:0000313" key="4">
    <source>
        <dbReference type="Proteomes" id="UP000062317"/>
    </source>
</evidence>
<dbReference type="InterPro" id="IPR008984">
    <property type="entry name" value="SMAD_FHA_dom_sf"/>
</dbReference>
<keyword evidence="1" id="KW-1133">Transmembrane helix</keyword>
<dbReference type="Proteomes" id="UP000062317">
    <property type="component" value="Unassembled WGS sequence"/>
</dbReference>
<accession>A0A105V174</accession>
<keyword evidence="1" id="KW-0812">Transmembrane</keyword>
<name>A0A105V174_9BURK</name>
<gene>
    <name evidence="3" type="ORF">WT27_14830</name>
</gene>
<evidence type="ECO:0000259" key="2">
    <source>
        <dbReference type="Pfam" id="PF16697"/>
    </source>
</evidence>
<organism evidence="3 4">
    <name type="scientific">Burkholderia territorii</name>
    <dbReference type="NCBI Taxonomy" id="1503055"/>
    <lineage>
        <taxon>Bacteria</taxon>
        <taxon>Pseudomonadati</taxon>
        <taxon>Pseudomonadota</taxon>
        <taxon>Betaproteobacteria</taxon>
        <taxon>Burkholderiales</taxon>
        <taxon>Burkholderiaceae</taxon>
        <taxon>Burkholderia</taxon>
        <taxon>Burkholderia cepacia complex</taxon>
    </lineage>
</organism>
<keyword evidence="1" id="KW-0472">Membrane</keyword>
<evidence type="ECO:0000256" key="1">
    <source>
        <dbReference type="SAM" id="Phobius"/>
    </source>
</evidence>
<comment type="caution">
    <text evidence="3">The sequence shown here is derived from an EMBL/GenBank/DDBJ whole genome shotgun (WGS) entry which is preliminary data.</text>
</comment>
<reference evidence="3 4" key="1">
    <citation type="submission" date="2015-11" db="EMBL/GenBank/DDBJ databases">
        <title>Expanding the genomic diversity of Burkholderia species for the development of highly accurate diagnostics.</title>
        <authorList>
            <person name="Sahl J."/>
            <person name="Keim P."/>
            <person name="Wagner D."/>
        </authorList>
    </citation>
    <scope>NUCLEOTIDE SEQUENCE [LARGE SCALE GENOMIC DNA]</scope>
    <source>
        <strain evidence="3 4">MSMB1301WGS</strain>
    </source>
</reference>
<dbReference type="EMBL" id="LPEQ01000128">
    <property type="protein sequence ID" value="KVV39196.1"/>
    <property type="molecule type" value="Genomic_DNA"/>
</dbReference>
<dbReference type="CDD" id="cd00060">
    <property type="entry name" value="FHA"/>
    <property type="match status" value="1"/>
</dbReference>
<dbReference type="AlphaFoldDB" id="A0A105V174"/>
<dbReference type="InterPro" id="IPR032030">
    <property type="entry name" value="YscD_cytoplasmic_dom"/>
</dbReference>
<sequence>MIGARATTGCVEIAVLTGLHAGARLLLNGHSHTVIGRDLACDLTLRDTSVAPRHLMLVARDGKIRAIGLDGEIEVGGWLVPEGKERVLRTGEQIKLGEVAIGLGEQGANWDHAADVVRAAAGVGRLGKQLDHWLAQSDRRRRGAVVSIVAGAGLCVVLPFAVALAQWSKRHEIAAPDEATLIRQIEQRFVAAKLHGLRVSVDPATHSIMVDGYVPIDEDVRRAEKVVLAMKVRPTLRLYSREKIERQAGDYVQRNLAGATVRASPMGGIRVETVQALRPGFKNWLREQLMRDIPGIRAVAFDAASYSRTQELASDPFSILSIGSVRFLLATDGERIFPGAEVSKGLSLVRIGRESIFVERKGDD</sequence>
<dbReference type="RefSeq" id="WP_060108842.1">
    <property type="nucleotide sequence ID" value="NZ_LPEQ01000128.1"/>
</dbReference>
<dbReference type="Pfam" id="PF16697">
    <property type="entry name" value="Yop-YscD_cpl"/>
    <property type="match status" value="1"/>
</dbReference>
<feature type="domain" description="YscD cytoplasmic" evidence="2">
    <location>
        <begin position="15"/>
        <end position="106"/>
    </location>
</feature>
<keyword evidence="4" id="KW-1185">Reference proteome</keyword>
<dbReference type="Gene3D" id="2.60.200.20">
    <property type="match status" value="1"/>
</dbReference>
<dbReference type="SUPFAM" id="SSF49879">
    <property type="entry name" value="SMAD/FHA domain"/>
    <property type="match status" value="1"/>
</dbReference>
<proteinExistence type="predicted"/>
<protein>
    <submittedName>
        <fullName evidence="3">Phosphopeptide-binding protein</fullName>
    </submittedName>
</protein>